<dbReference type="Proteomes" id="UP000215914">
    <property type="component" value="Chromosome 9"/>
</dbReference>
<accession>A0A251TYH5</accession>
<organism evidence="2 3">
    <name type="scientific">Helianthus annuus</name>
    <name type="common">Common sunflower</name>
    <dbReference type="NCBI Taxonomy" id="4232"/>
    <lineage>
        <taxon>Eukaryota</taxon>
        <taxon>Viridiplantae</taxon>
        <taxon>Streptophyta</taxon>
        <taxon>Embryophyta</taxon>
        <taxon>Tracheophyta</taxon>
        <taxon>Spermatophyta</taxon>
        <taxon>Magnoliopsida</taxon>
        <taxon>eudicotyledons</taxon>
        <taxon>Gunneridae</taxon>
        <taxon>Pentapetalae</taxon>
        <taxon>asterids</taxon>
        <taxon>campanulids</taxon>
        <taxon>Asterales</taxon>
        <taxon>Asteraceae</taxon>
        <taxon>Asteroideae</taxon>
        <taxon>Heliantheae alliance</taxon>
        <taxon>Heliantheae</taxon>
        <taxon>Helianthus</taxon>
    </lineage>
</organism>
<dbReference type="EMBL" id="MNCJ02000324">
    <property type="protein sequence ID" value="KAF5792167.1"/>
    <property type="molecule type" value="Genomic_DNA"/>
</dbReference>
<dbReference type="InParanoid" id="A0A251TYH5"/>
<reference evidence="1 3" key="1">
    <citation type="journal article" date="2017" name="Nature">
        <title>The sunflower genome provides insights into oil metabolism, flowering and Asterid evolution.</title>
        <authorList>
            <person name="Badouin H."/>
            <person name="Gouzy J."/>
            <person name="Grassa C.J."/>
            <person name="Murat F."/>
            <person name="Staton S.E."/>
            <person name="Cottret L."/>
            <person name="Lelandais-Briere C."/>
            <person name="Owens G.L."/>
            <person name="Carrere S."/>
            <person name="Mayjonade B."/>
            <person name="Legrand L."/>
            <person name="Gill N."/>
            <person name="Kane N.C."/>
            <person name="Bowers J.E."/>
            <person name="Hubner S."/>
            <person name="Bellec A."/>
            <person name="Berard A."/>
            <person name="Berges H."/>
            <person name="Blanchet N."/>
            <person name="Boniface M.C."/>
            <person name="Brunel D."/>
            <person name="Catrice O."/>
            <person name="Chaidir N."/>
            <person name="Claudel C."/>
            <person name="Donnadieu C."/>
            <person name="Faraut T."/>
            <person name="Fievet G."/>
            <person name="Helmstetter N."/>
            <person name="King M."/>
            <person name="Knapp S.J."/>
            <person name="Lai Z."/>
            <person name="Le Paslier M.C."/>
            <person name="Lippi Y."/>
            <person name="Lorenzon L."/>
            <person name="Mandel J.R."/>
            <person name="Marage G."/>
            <person name="Marchand G."/>
            <person name="Marquand E."/>
            <person name="Bret-Mestries E."/>
            <person name="Morien E."/>
            <person name="Nambeesan S."/>
            <person name="Nguyen T."/>
            <person name="Pegot-Espagnet P."/>
            <person name="Pouilly N."/>
            <person name="Raftis F."/>
            <person name="Sallet E."/>
            <person name="Schiex T."/>
            <person name="Thomas J."/>
            <person name="Vandecasteele C."/>
            <person name="Vares D."/>
            <person name="Vear F."/>
            <person name="Vautrin S."/>
            <person name="Crespi M."/>
            <person name="Mangin B."/>
            <person name="Burke J.M."/>
            <person name="Salse J."/>
            <person name="Munos S."/>
            <person name="Vincourt P."/>
            <person name="Rieseberg L.H."/>
            <person name="Langlade N.B."/>
        </authorList>
    </citation>
    <scope>NUCLEOTIDE SEQUENCE [LARGE SCALE GENOMIC DNA]</scope>
    <source>
        <strain evidence="3">cv. SF193</strain>
        <tissue evidence="1">Leaves</tissue>
    </source>
</reference>
<reference evidence="1" key="3">
    <citation type="submission" date="2020-06" db="EMBL/GenBank/DDBJ databases">
        <title>Helianthus annuus Genome sequencing and assembly Release 2.</title>
        <authorList>
            <person name="Gouzy J."/>
            <person name="Langlade N."/>
            <person name="Munos S."/>
        </authorList>
    </citation>
    <scope>NUCLEOTIDE SEQUENCE</scope>
    <source>
        <tissue evidence="1">Leaves</tissue>
    </source>
</reference>
<dbReference type="EMBL" id="CM007898">
    <property type="protein sequence ID" value="OTG15954.1"/>
    <property type="molecule type" value="Genomic_DNA"/>
</dbReference>
<gene>
    <name evidence="2" type="ORF">HannXRQ_Chr09g0266121</name>
    <name evidence="1" type="ORF">HanXRQr2_Chr09g0403001</name>
</gene>
<name>A0A251TYH5_HELAN</name>
<dbReference type="Gramene" id="mRNA:HanXRQr2_Chr09g0403001">
    <property type="protein sequence ID" value="CDS:HanXRQr2_Chr09g0403001.1"/>
    <property type="gene ID" value="HanXRQr2_Chr09g0403001"/>
</dbReference>
<dbReference type="AlphaFoldDB" id="A0A251TYH5"/>
<sequence length="50" mass="6016">MGDYHSYESIMIRFRNYVTIEPAYIYLVVPEEYTPLFQLETTPHPLFLCN</sequence>
<evidence type="ECO:0000313" key="2">
    <source>
        <dbReference type="EMBL" id="OTG15954.1"/>
    </source>
</evidence>
<keyword evidence="3" id="KW-1185">Reference proteome</keyword>
<evidence type="ECO:0000313" key="3">
    <source>
        <dbReference type="Proteomes" id="UP000215914"/>
    </source>
</evidence>
<proteinExistence type="predicted"/>
<evidence type="ECO:0000313" key="1">
    <source>
        <dbReference type="EMBL" id="KAF5792167.1"/>
    </source>
</evidence>
<reference evidence="2" key="2">
    <citation type="submission" date="2017-02" db="EMBL/GenBank/DDBJ databases">
        <title>Sunflower complete genome.</title>
        <authorList>
            <person name="Langlade N."/>
            <person name="Munos S."/>
        </authorList>
    </citation>
    <scope>NUCLEOTIDE SEQUENCE [LARGE SCALE GENOMIC DNA]</scope>
    <source>
        <tissue evidence="2">Leaves</tissue>
    </source>
</reference>
<protein>
    <submittedName>
        <fullName evidence="2">Uncharacterized protein</fullName>
    </submittedName>
</protein>